<dbReference type="InParanoid" id="A0A1V9X4P4"/>
<name>A0A1V9X4P4_9ACAR</name>
<feature type="compositionally biased region" description="Basic and acidic residues" evidence="1">
    <location>
        <begin position="64"/>
        <end position="75"/>
    </location>
</feature>
<evidence type="ECO:0000313" key="2">
    <source>
        <dbReference type="EMBL" id="OQR68366.1"/>
    </source>
</evidence>
<feature type="non-terminal residue" evidence="2">
    <location>
        <position position="154"/>
    </location>
</feature>
<sequence length="154" mass="17248">MKPRPGNESQSVVELGTQPISNEQVVQSHLSEPRSEMKLVVMKPALRSNTENFVPSEIEHTIAEPSIHSRIERTASHNSTATLKKKNSSLSSYKSSGTGRLTRSVRFADDTLSDDTDKSQSQFTQSRYSPSPLQELLRETVSQKPIVSLNNYFR</sequence>
<organism evidence="2 3">
    <name type="scientific">Tropilaelaps mercedesae</name>
    <dbReference type="NCBI Taxonomy" id="418985"/>
    <lineage>
        <taxon>Eukaryota</taxon>
        <taxon>Metazoa</taxon>
        <taxon>Ecdysozoa</taxon>
        <taxon>Arthropoda</taxon>
        <taxon>Chelicerata</taxon>
        <taxon>Arachnida</taxon>
        <taxon>Acari</taxon>
        <taxon>Parasitiformes</taxon>
        <taxon>Mesostigmata</taxon>
        <taxon>Gamasina</taxon>
        <taxon>Dermanyssoidea</taxon>
        <taxon>Laelapidae</taxon>
        <taxon>Tropilaelaps</taxon>
    </lineage>
</organism>
<dbReference type="EMBL" id="MNPL01025111">
    <property type="protein sequence ID" value="OQR68366.1"/>
    <property type="molecule type" value="Genomic_DNA"/>
</dbReference>
<protein>
    <submittedName>
        <fullName evidence="2">Uncharacterized protein</fullName>
    </submittedName>
</protein>
<evidence type="ECO:0000256" key="1">
    <source>
        <dbReference type="SAM" id="MobiDB-lite"/>
    </source>
</evidence>
<feature type="compositionally biased region" description="Polar residues" evidence="1">
    <location>
        <begin position="7"/>
        <end position="30"/>
    </location>
</feature>
<dbReference type="AlphaFoldDB" id="A0A1V9X4P4"/>
<comment type="caution">
    <text evidence="2">The sequence shown here is derived from an EMBL/GenBank/DDBJ whole genome shotgun (WGS) entry which is preliminary data.</text>
</comment>
<reference evidence="2 3" key="1">
    <citation type="journal article" date="2017" name="Gigascience">
        <title>Draft genome of the honey bee ectoparasitic mite, Tropilaelaps mercedesae, is shaped by the parasitic life history.</title>
        <authorList>
            <person name="Dong X."/>
            <person name="Armstrong S.D."/>
            <person name="Xia D."/>
            <person name="Makepeace B.L."/>
            <person name="Darby A.C."/>
            <person name="Kadowaki T."/>
        </authorList>
    </citation>
    <scope>NUCLEOTIDE SEQUENCE [LARGE SCALE GENOMIC DNA]</scope>
    <source>
        <strain evidence="2">Wuxi-XJTLU</strain>
    </source>
</reference>
<gene>
    <name evidence="2" type="ORF">BIW11_12958</name>
</gene>
<dbReference type="Proteomes" id="UP000192247">
    <property type="component" value="Unassembled WGS sequence"/>
</dbReference>
<keyword evidence="3" id="KW-1185">Reference proteome</keyword>
<feature type="compositionally biased region" description="Polar residues" evidence="1">
    <location>
        <begin position="119"/>
        <end position="132"/>
    </location>
</feature>
<accession>A0A1V9X4P4</accession>
<feature type="compositionally biased region" description="Low complexity" evidence="1">
    <location>
        <begin position="78"/>
        <end position="96"/>
    </location>
</feature>
<evidence type="ECO:0000313" key="3">
    <source>
        <dbReference type="Proteomes" id="UP000192247"/>
    </source>
</evidence>
<proteinExistence type="predicted"/>
<feature type="region of interest" description="Disordered" evidence="1">
    <location>
        <begin position="1"/>
        <end position="34"/>
    </location>
</feature>
<feature type="region of interest" description="Disordered" evidence="1">
    <location>
        <begin position="64"/>
        <end position="132"/>
    </location>
</feature>